<protein>
    <submittedName>
        <fullName evidence="3">Uncharacterized protein</fullName>
    </submittedName>
</protein>
<evidence type="ECO:0000256" key="2">
    <source>
        <dbReference type="SAM" id="Phobius"/>
    </source>
</evidence>
<evidence type="ECO:0000313" key="4">
    <source>
        <dbReference type="Proteomes" id="UP000660611"/>
    </source>
</evidence>
<keyword evidence="2" id="KW-0472">Membrane</keyword>
<accession>A0A919UAR5</accession>
<gene>
    <name evidence="3" type="ORF">Dsi01nite_019590</name>
</gene>
<feature type="compositionally biased region" description="Pro residues" evidence="1">
    <location>
        <begin position="61"/>
        <end position="74"/>
    </location>
</feature>
<feature type="transmembrane region" description="Helical" evidence="2">
    <location>
        <begin position="12"/>
        <end position="34"/>
    </location>
</feature>
<evidence type="ECO:0000256" key="1">
    <source>
        <dbReference type="SAM" id="MobiDB-lite"/>
    </source>
</evidence>
<dbReference type="Proteomes" id="UP000660611">
    <property type="component" value="Unassembled WGS sequence"/>
</dbReference>
<keyword evidence="2" id="KW-1133">Transmembrane helix</keyword>
<keyword evidence="2" id="KW-0812">Transmembrane</keyword>
<organism evidence="3 4">
    <name type="scientific">Dactylosporangium siamense</name>
    <dbReference type="NCBI Taxonomy" id="685454"/>
    <lineage>
        <taxon>Bacteria</taxon>
        <taxon>Bacillati</taxon>
        <taxon>Actinomycetota</taxon>
        <taxon>Actinomycetes</taxon>
        <taxon>Micromonosporales</taxon>
        <taxon>Micromonosporaceae</taxon>
        <taxon>Dactylosporangium</taxon>
    </lineage>
</organism>
<feature type="region of interest" description="Disordered" evidence="1">
    <location>
        <begin position="45"/>
        <end position="94"/>
    </location>
</feature>
<comment type="caution">
    <text evidence="3">The sequence shown here is derived from an EMBL/GenBank/DDBJ whole genome shotgun (WGS) entry which is preliminary data.</text>
</comment>
<keyword evidence="4" id="KW-1185">Reference proteome</keyword>
<name>A0A919UAR5_9ACTN</name>
<dbReference type="AlphaFoldDB" id="A0A919UAR5"/>
<dbReference type="RefSeq" id="WP_203845772.1">
    <property type="nucleotide sequence ID" value="NZ_BAAAVW010000006.1"/>
</dbReference>
<dbReference type="EMBL" id="BONQ01000029">
    <property type="protein sequence ID" value="GIG43918.1"/>
    <property type="molecule type" value="Genomic_DNA"/>
</dbReference>
<proteinExistence type="predicted"/>
<sequence>MGDHRFRARRHWPVWFAAAAILAGLCGIAVNPLIGGHGPVGGNRAVQPPFVPAPLSSQSPTAPPSPAPSSPAPSTPARTGNLLASPGGDDVPGGVGDATKGIAGWTVLEGAPAVIRYGSDGFPGTASPGPADRGQNFFGGGTVALSRLGQTVQLPDHAGDARFNLAGLLGGYAEQGDSTTCTVTFVDASGKALSSVTLGPVTAADRGQRTGLFKRATTGTVPAGARTAEVELSFVRAAGTDNDGYADSLYLDVTPLSDGS</sequence>
<evidence type="ECO:0000313" key="3">
    <source>
        <dbReference type="EMBL" id="GIG43918.1"/>
    </source>
</evidence>
<reference evidence="3" key="1">
    <citation type="submission" date="2021-01" db="EMBL/GenBank/DDBJ databases">
        <title>Whole genome shotgun sequence of Dactylosporangium siamense NBRC 106093.</title>
        <authorList>
            <person name="Komaki H."/>
            <person name="Tamura T."/>
        </authorList>
    </citation>
    <scope>NUCLEOTIDE SEQUENCE</scope>
    <source>
        <strain evidence="3">NBRC 106093</strain>
    </source>
</reference>